<gene>
    <name evidence="1" type="ORF">SAMN05216167_115129</name>
</gene>
<dbReference type="OrthoDB" id="955397at2"/>
<reference evidence="1 2" key="1">
    <citation type="submission" date="2016-10" db="EMBL/GenBank/DDBJ databases">
        <authorList>
            <person name="de Groot N.N."/>
        </authorList>
    </citation>
    <scope>NUCLEOTIDE SEQUENCE [LARGE SCALE GENOMIC DNA]</scope>
    <source>
        <strain evidence="1 2">DSM 26130</strain>
    </source>
</reference>
<proteinExistence type="predicted"/>
<sequence>METNPVATLQEVETLKQKWLTHPTFDLSELCSQEVGQRFAPFREELRTFQEKMEVAWAQAAAVKEHSLEDSLTEEPSSQLLNTANQRVLAEKALQRYLHIVLSQVPEDVRDDLGELIKIFVETSIRFYAS</sequence>
<evidence type="ECO:0000313" key="2">
    <source>
        <dbReference type="Proteomes" id="UP000198598"/>
    </source>
</evidence>
<accession>A0A1I2BKF8</accession>
<dbReference type="RefSeq" id="WP_093832020.1">
    <property type="nucleotide sequence ID" value="NZ_FOLQ01000015.1"/>
</dbReference>
<dbReference type="STRING" id="662367.SAMN05216167_115129"/>
<evidence type="ECO:0000313" key="1">
    <source>
        <dbReference type="EMBL" id="SFE56645.1"/>
    </source>
</evidence>
<name>A0A1I2BKF8_9BACT</name>
<protein>
    <submittedName>
        <fullName evidence="1">Uncharacterized protein</fullName>
    </submittedName>
</protein>
<dbReference type="EMBL" id="FOLQ01000015">
    <property type="protein sequence ID" value="SFE56645.1"/>
    <property type="molecule type" value="Genomic_DNA"/>
</dbReference>
<organism evidence="1 2">
    <name type="scientific">Spirosoma endophyticum</name>
    <dbReference type="NCBI Taxonomy" id="662367"/>
    <lineage>
        <taxon>Bacteria</taxon>
        <taxon>Pseudomonadati</taxon>
        <taxon>Bacteroidota</taxon>
        <taxon>Cytophagia</taxon>
        <taxon>Cytophagales</taxon>
        <taxon>Cytophagaceae</taxon>
        <taxon>Spirosoma</taxon>
    </lineage>
</organism>
<dbReference type="Proteomes" id="UP000198598">
    <property type="component" value="Unassembled WGS sequence"/>
</dbReference>
<dbReference type="AlphaFoldDB" id="A0A1I2BKF8"/>
<keyword evidence="2" id="KW-1185">Reference proteome</keyword>